<dbReference type="Gene3D" id="3.10.50.10">
    <property type="match status" value="1"/>
</dbReference>
<dbReference type="InterPro" id="IPR041704">
    <property type="entry name" value="CFLE_GH18"/>
</dbReference>
<evidence type="ECO:0000313" key="5">
    <source>
        <dbReference type="EMBL" id="HJC40091.1"/>
    </source>
</evidence>
<dbReference type="PROSITE" id="PS51910">
    <property type="entry name" value="GH18_2"/>
    <property type="match status" value="1"/>
</dbReference>
<dbReference type="InterPro" id="IPR018392">
    <property type="entry name" value="LysM"/>
</dbReference>
<sequence>MELYVVQPGDTLYGIAQSMGVPMSRLLTDNRPPDPARLVEGQALVVRFPEEVYSVREGDTLRSVAQAHGLTPRALLRRNPGLEGQSQLYPGQTLVLHYRQEGGPPLLVNGYAYPFIDLDLYRSVLPFLTYAAPFTYGFHPDGSLVELEDETLLALAREMGTGALMHLSTLTDEGNFSNELAHLALTDLAVQDALVENVLRTIQEKGYQGLDVDFEFLPASDAAAYAGLIRRFRAALAPQGRPVIVAAAPKTYATQPGLLYEGHDYRALGEAADFVFLMTYEWGYTYGPPMAVAPLPNVRAVVEYALTEIPAEKLWLGIPSYGYDWPLPFRQGESRAASLSPQYAVELAGRYGVAIQYDARAQAPWFRYIDPEGIEHEVWFEDARSIRAKLELIPEYGLSGAGYWNLMRPFPQNWPLLDSLFTIQGLF</sequence>
<feature type="domain" description="GH18" evidence="4">
    <location>
        <begin position="92"/>
        <end position="427"/>
    </location>
</feature>
<dbReference type="PANTHER" id="PTHR46066:SF2">
    <property type="entry name" value="CHITINASE DOMAIN-CONTAINING PROTEIN 1"/>
    <property type="match status" value="1"/>
</dbReference>
<dbReference type="CDD" id="cd02874">
    <property type="entry name" value="GH18_CFLE_spore_hydrolase"/>
    <property type="match status" value="1"/>
</dbReference>
<dbReference type="InterPro" id="IPR036779">
    <property type="entry name" value="LysM_dom_sf"/>
</dbReference>
<comment type="caution">
    <text evidence="5">The sequence shown here is derived from an EMBL/GenBank/DDBJ whole genome shotgun (WGS) entry which is preliminary data.</text>
</comment>
<dbReference type="SUPFAM" id="SSF54106">
    <property type="entry name" value="LysM domain"/>
    <property type="match status" value="2"/>
</dbReference>
<dbReference type="AlphaFoldDB" id="A0A9D2NYV5"/>
<dbReference type="GO" id="GO:0070492">
    <property type="term" value="F:oligosaccharide binding"/>
    <property type="evidence" value="ECO:0007669"/>
    <property type="project" value="TreeGrafter"/>
</dbReference>
<reference evidence="5" key="1">
    <citation type="journal article" date="2021" name="PeerJ">
        <title>Extensive microbial diversity within the chicken gut microbiome revealed by metagenomics and culture.</title>
        <authorList>
            <person name="Gilroy R."/>
            <person name="Ravi A."/>
            <person name="Getino M."/>
            <person name="Pursley I."/>
            <person name="Horton D.L."/>
            <person name="Alikhan N.F."/>
            <person name="Baker D."/>
            <person name="Gharbi K."/>
            <person name="Hall N."/>
            <person name="Watson M."/>
            <person name="Adriaenssens E.M."/>
            <person name="Foster-Nyarko E."/>
            <person name="Jarju S."/>
            <person name="Secka A."/>
            <person name="Antonio M."/>
            <person name="Oren A."/>
            <person name="Chaudhuri R.R."/>
            <person name="La Ragione R."/>
            <person name="Hildebrand F."/>
            <person name="Pallen M.J."/>
        </authorList>
    </citation>
    <scope>NUCLEOTIDE SEQUENCE</scope>
    <source>
        <strain evidence="5">CHK186-1790</strain>
    </source>
</reference>
<dbReference type="GO" id="GO:0016798">
    <property type="term" value="F:hydrolase activity, acting on glycosyl bonds"/>
    <property type="evidence" value="ECO:0007669"/>
    <property type="project" value="UniProtKB-KW"/>
</dbReference>
<dbReference type="CDD" id="cd00118">
    <property type="entry name" value="LysM"/>
    <property type="match status" value="2"/>
</dbReference>
<dbReference type="SMART" id="SM00257">
    <property type="entry name" value="LysM"/>
    <property type="match status" value="2"/>
</dbReference>
<evidence type="ECO:0000256" key="1">
    <source>
        <dbReference type="ARBA" id="ARBA00022801"/>
    </source>
</evidence>
<dbReference type="SMART" id="SM00636">
    <property type="entry name" value="Glyco_18"/>
    <property type="match status" value="1"/>
</dbReference>
<accession>A0A9D2NYV5</accession>
<dbReference type="InterPro" id="IPR017853">
    <property type="entry name" value="GH"/>
</dbReference>
<dbReference type="InterPro" id="IPR001223">
    <property type="entry name" value="Glyco_hydro18_cat"/>
</dbReference>
<proteinExistence type="predicted"/>
<reference evidence="5" key="2">
    <citation type="submission" date="2021-04" db="EMBL/GenBank/DDBJ databases">
        <authorList>
            <person name="Gilroy R."/>
        </authorList>
    </citation>
    <scope>NUCLEOTIDE SEQUENCE</scope>
    <source>
        <strain evidence="5">CHK186-1790</strain>
    </source>
</reference>
<feature type="domain" description="LysM" evidence="3">
    <location>
        <begin position="51"/>
        <end position="96"/>
    </location>
</feature>
<protein>
    <submittedName>
        <fullName evidence="5">LysM peptidoglycan-binding domain-containing protein</fullName>
    </submittedName>
</protein>
<dbReference type="Gene3D" id="3.10.350.10">
    <property type="entry name" value="LysM domain"/>
    <property type="match status" value="2"/>
</dbReference>
<keyword evidence="2" id="KW-0326">Glycosidase</keyword>
<dbReference type="PROSITE" id="PS51782">
    <property type="entry name" value="LYSM"/>
    <property type="match status" value="2"/>
</dbReference>
<evidence type="ECO:0000256" key="2">
    <source>
        <dbReference type="ARBA" id="ARBA00023295"/>
    </source>
</evidence>
<dbReference type="EMBL" id="DWWJ01000013">
    <property type="protein sequence ID" value="HJC40091.1"/>
    <property type="molecule type" value="Genomic_DNA"/>
</dbReference>
<feature type="domain" description="LysM" evidence="3">
    <location>
        <begin position="2"/>
        <end position="46"/>
    </location>
</feature>
<name>A0A9D2NYV5_9FIRM</name>
<evidence type="ECO:0000259" key="3">
    <source>
        <dbReference type="PROSITE" id="PS51782"/>
    </source>
</evidence>
<dbReference type="Gene3D" id="3.20.20.80">
    <property type="entry name" value="Glycosidases"/>
    <property type="match status" value="1"/>
</dbReference>
<dbReference type="GO" id="GO:0005975">
    <property type="term" value="P:carbohydrate metabolic process"/>
    <property type="evidence" value="ECO:0007669"/>
    <property type="project" value="InterPro"/>
</dbReference>
<dbReference type="GO" id="GO:0008061">
    <property type="term" value="F:chitin binding"/>
    <property type="evidence" value="ECO:0007669"/>
    <property type="project" value="InterPro"/>
</dbReference>
<keyword evidence="1" id="KW-0378">Hydrolase</keyword>
<dbReference type="GO" id="GO:0012505">
    <property type="term" value="C:endomembrane system"/>
    <property type="evidence" value="ECO:0007669"/>
    <property type="project" value="TreeGrafter"/>
</dbReference>
<dbReference type="SUPFAM" id="SSF51445">
    <property type="entry name" value="(Trans)glycosidases"/>
    <property type="match status" value="1"/>
</dbReference>
<dbReference type="Pfam" id="PF00704">
    <property type="entry name" value="Glyco_hydro_18"/>
    <property type="match status" value="1"/>
</dbReference>
<evidence type="ECO:0000259" key="4">
    <source>
        <dbReference type="PROSITE" id="PS51910"/>
    </source>
</evidence>
<dbReference type="Pfam" id="PF01476">
    <property type="entry name" value="LysM"/>
    <property type="match status" value="2"/>
</dbReference>
<dbReference type="Proteomes" id="UP000823882">
    <property type="component" value="Unassembled WGS sequence"/>
</dbReference>
<gene>
    <name evidence="5" type="ORF">H9701_00875</name>
</gene>
<dbReference type="InterPro" id="IPR029070">
    <property type="entry name" value="Chitinase_insertion_sf"/>
</dbReference>
<organism evidence="5 6">
    <name type="scientific">Candidatus Intestinimonas pullistercoris</name>
    <dbReference type="NCBI Taxonomy" id="2838623"/>
    <lineage>
        <taxon>Bacteria</taxon>
        <taxon>Bacillati</taxon>
        <taxon>Bacillota</taxon>
        <taxon>Clostridia</taxon>
        <taxon>Eubacteriales</taxon>
        <taxon>Intestinimonas</taxon>
    </lineage>
</organism>
<evidence type="ECO:0000313" key="6">
    <source>
        <dbReference type="Proteomes" id="UP000823882"/>
    </source>
</evidence>
<dbReference type="InterPro" id="IPR011583">
    <property type="entry name" value="Chitinase_II/V-like_cat"/>
</dbReference>
<dbReference type="PANTHER" id="PTHR46066">
    <property type="entry name" value="CHITINASE DOMAIN-CONTAINING PROTEIN 1 FAMILY MEMBER"/>
    <property type="match status" value="1"/>
</dbReference>